<dbReference type="VEuPathDB" id="TriTrypDB:TcG_08086"/>
<organism evidence="13 14">
    <name type="scientific">Trypanosoma cruzi</name>
    <dbReference type="NCBI Taxonomy" id="5693"/>
    <lineage>
        <taxon>Eukaryota</taxon>
        <taxon>Discoba</taxon>
        <taxon>Euglenozoa</taxon>
        <taxon>Kinetoplastea</taxon>
        <taxon>Metakinetoplastina</taxon>
        <taxon>Trypanosomatida</taxon>
        <taxon>Trypanosomatidae</taxon>
        <taxon>Trypanosoma</taxon>
        <taxon>Schizotrypanum</taxon>
    </lineage>
</organism>
<dbReference type="GO" id="GO:0030527">
    <property type="term" value="F:structural constituent of chromatin"/>
    <property type="evidence" value="ECO:0007669"/>
    <property type="project" value="InterPro"/>
</dbReference>
<dbReference type="VEuPathDB" id="TriTrypDB:TcBrA4_0042330"/>
<dbReference type="VEuPathDB" id="TriTrypDB:C3747_167g53"/>
<dbReference type="EMBL" id="PRFA01000303">
    <property type="protein sequence ID" value="PWU83607.1"/>
    <property type="molecule type" value="Genomic_DNA"/>
</dbReference>
<dbReference type="VEuPathDB" id="TriTrypDB:TcCLB.511635.10"/>
<reference evidence="13 14" key="1">
    <citation type="journal article" date="2018" name="Microb. Genom.">
        <title>Expanding an expanded genome: long-read sequencing of Trypanosoma cruzi.</title>
        <authorList>
            <person name="Berna L."/>
            <person name="Rodriguez M."/>
            <person name="Chiribao M.L."/>
            <person name="Parodi-Talice A."/>
            <person name="Pita S."/>
            <person name="Rijo G."/>
            <person name="Alvarez-Valin F."/>
            <person name="Robello C."/>
        </authorList>
    </citation>
    <scope>NUCLEOTIDE SEQUENCE [LARGE SCALE GENOMIC DNA]</scope>
    <source>
        <strain evidence="13 14">Dm28c</strain>
    </source>
</reference>
<comment type="subunit">
    <text evidence="10">The nucleosome is a histone octamer containing two molecules each of H2A, H2B, H3 and H4 assembled in one H3-H4 heterotetramer and two H2A-H2B heterodimers. The octamer wraps approximately 147 bp of DNA.</text>
</comment>
<feature type="domain" description="Core Histone H2A/H2B/H3" evidence="12">
    <location>
        <begin position="8"/>
        <end position="89"/>
    </location>
</feature>
<dbReference type="SMART" id="SM00427">
    <property type="entry name" value="H2B"/>
    <property type="match status" value="1"/>
</dbReference>
<keyword evidence="6 10" id="KW-0158">Chromosome</keyword>
<accession>A0A2V2UH81</accession>
<comment type="subcellular location">
    <subcellularLocation>
        <location evidence="3">Chromosome</location>
    </subcellularLocation>
    <subcellularLocation>
        <location evidence="2 10">Nucleus</location>
    </subcellularLocation>
</comment>
<dbReference type="Proteomes" id="UP000246121">
    <property type="component" value="Unassembled WGS sequence"/>
</dbReference>
<dbReference type="VEuPathDB" id="TriTrypDB:TcCL_NonESM02887"/>
<evidence type="ECO:0000256" key="2">
    <source>
        <dbReference type="ARBA" id="ARBA00004123"/>
    </source>
</evidence>
<dbReference type="FunFam" id="1.10.20.10:FF:000043">
    <property type="entry name" value="Histone H2B"/>
    <property type="match status" value="1"/>
</dbReference>
<gene>
    <name evidence="13" type="ORF">C4B63_303g7</name>
</gene>
<dbReference type="InterPro" id="IPR007125">
    <property type="entry name" value="H2A/H2B/H3"/>
</dbReference>
<feature type="compositionally biased region" description="Basic residues" evidence="11">
    <location>
        <begin position="13"/>
        <end position="24"/>
    </location>
</feature>
<evidence type="ECO:0000256" key="6">
    <source>
        <dbReference type="ARBA" id="ARBA00022454"/>
    </source>
</evidence>
<evidence type="ECO:0000256" key="10">
    <source>
        <dbReference type="RuleBase" id="RU000451"/>
    </source>
</evidence>
<dbReference type="InterPro" id="IPR000558">
    <property type="entry name" value="Histone_H2B"/>
</dbReference>
<comment type="caution">
    <text evidence="13">The sequence shown here is derived from an EMBL/GenBank/DDBJ whole genome shotgun (WGS) entry which is preliminary data.</text>
</comment>
<evidence type="ECO:0000256" key="8">
    <source>
        <dbReference type="ARBA" id="ARBA00023242"/>
    </source>
</evidence>
<dbReference type="VEuPathDB" id="TriTrypDB:TcCLB.506779.150"/>
<dbReference type="PANTHER" id="PTHR23428">
    <property type="entry name" value="HISTONE H2B"/>
    <property type="match status" value="1"/>
</dbReference>
<evidence type="ECO:0000313" key="13">
    <source>
        <dbReference type="EMBL" id="PWU83607.1"/>
    </source>
</evidence>
<dbReference type="Pfam" id="PF00125">
    <property type="entry name" value="Histone"/>
    <property type="match status" value="1"/>
</dbReference>
<dbReference type="CDD" id="cd22910">
    <property type="entry name" value="HFD_H2B"/>
    <property type="match status" value="1"/>
</dbReference>
<evidence type="ECO:0000256" key="9">
    <source>
        <dbReference type="ARBA" id="ARBA00023269"/>
    </source>
</evidence>
<dbReference type="GO" id="GO:0005634">
    <property type="term" value="C:nucleus"/>
    <property type="evidence" value="ECO:0007669"/>
    <property type="project" value="UniProtKB-SubCell"/>
</dbReference>
<evidence type="ECO:0000259" key="12">
    <source>
        <dbReference type="Pfam" id="PF00125"/>
    </source>
</evidence>
<dbReference type="AlphaFoldDB" id="A0A2V2UH81"/>
<dbReference type="VEuPathDB" id="TriTrypDB:C4B63_303g7"/>
<dbReference type="Gene3D" id="1.10.20.10">
    <property type="entry name" value="Histone, subunit A"/>
    <property type="match status" value="1"/>
</dbReference>
<dbReference type="SUPFAM" id="SSF47113">
    <property type="entry name" value="Histone-fold"/>
    <property type="match status" value="1"/>
</dbReference>
<dbReference type="InterPro" id="IPR055333">
    <property type="entry name" value="HISTONE_H2B_site"/>
</dbReference>
<evidence type="ECO:0000313" key="14">
    <source>
        <dbReference type="Proteomes" id="UP000246121"/>
    </source>
</evidence>
<dbReference type="GO" id="GO:0003677">
    <property type="term" value="F:DNA binding"/>
    <property type="evidence" value="ECO:0007669"/>
    <property type="project" value="UniProtKB-KW"/>
</dbReference>
<dbReference type="VEuPathDB" id="TriTrypDB:TCDM_14237"/>
<evidence type="ECO:0000256" key="5">
    <source>
        <dbReference type="ARBA" id="ARBA00017644"/>
    </source>
</evidence>
<evidence type="ECO:0000256" key="11">
    <source>
        <dbReference type="SAM" id="MobiDB-lite"/>
    </source>
</evidence>
<protein>
    <recommendedName>
        <fullName evidence="5 10">Histone H2B</fullName>
    </recommendedName>
</protein>
<dbReference type="PROSITE" id="PS00357">
    <property type="entry name" value="HISTONE_H2B"/>
    <property type="match status" value="1"/>
</dbReference>
<name>A0A2V2UH81_TRYCR</name>
<comment type="function">
    <text evidence="1">Core component of nucleosome. Nucleosomes wrap and compact DNA into chromatin, limiting DNA accessibility to the cellular machineries which require DNA as a template. Histones thereby play a central role in transcription regulation, DNA repair, DNA replication and chromosomal stability. DNA accessibility is regulated via a complex set of post-translational modifications of histones, also called histone code, and nucleosome remodeling.</text>
</comment>
<dbReference type="PRINTS" id="PR00621">
    <property type="entry name" value="HISTONEH2B"/>
</dbReference>
<proteinExistence type="inferred from homology"/>
<dbReference type="VEuPathDB" id="TriTrypDB:TcYC6_0044700"/>
<evidence type="ECO:0000256" key="1">
    <source>
        <dbReference type="ARBA" id="ARBA00002001"/>
    </source>
</evidence>
<evidence type="ECO:0000256" key="7">
    <source>
        <dbReference type="ARBA" id="ARBA00023125"/>
    </source>
</evidence>
<evidence type="ECO:0000256" key="4">
    <source>
        <dbReference type="ARBA" id="ARBA00006846"/>
    </source>
</evidence>
<sequence length="156" mass="17544">MATPKSSSSNRKKDGKRSHRKPKRTWNVYISRSLKSINNHMSMSGRTMKIVNSFVNDLFERIASEAATVVRVNKKRTLGARELQTAVRLVLPADLAKHAMAEGTKATAVRLVLWRSTQWRRAPRRCTPSPPSVFLFFFFDAAGRSPLGGSWSSSRP</sequence>
<keyword evidence="9 10" id="KW-0544">Nucleosome core</keyword>
<keyword evidence="7 10" id="KW-0238">DNA-binding</keyword>
<keyword evidence="8 10" id="KW-0539">Nucleus</keyword>
<comment type="similarity">
    <text evidence="4 10">Belongs to the histone H2B family.</text>
</comment>
<dbReference type="InterPro" id="IPR009072">
    <property type="entry name" value="Histone-fold"/>
</dbReference>
<dbReference type="GO" id="GO:0046982">
    <property type="term" value="F:protein heterodimerization activity"/>
    <property type="evidence" value="ECO:0007669"/>
    <property type="project" value="InterPro"/>
</dbReference>
<evidence type="ECO:0000256" key="3">
    <source>
        <dbReference type="ARBA" id="ARBA00004286"/>
    </source>
</evidence>
<dbReference type="GO" id="GO:0000786">
    <property type="term" value="C:nucleosome"/>
    <property type="evidence" value="ECO:0007669"/>
    <property type="project" value="UniProtKB-KW"/>
</dbReference>
<dbReference type="VEuPathDB" id="TriTrypDB:BCY84_11032"/>
<feature type="region of interest" description="Disordered" evidence="11">
    <location>
        <begin position="1"/>
        <end position="24"/>
    </location>
</feature>